<gene>
    <name evidence="2" type="ORF">OSB1V03_LOCUS12630</name>
</gene>
<proteinExistence type="predicted"/>
<sequence length="585" mass="66885">MVLNSCDSGFGNRLAFRLNSMGFRVYACVLDTNSTGAQDLSNKCQFKDEICIVRMDVTIDEDIDWCHEFVVADLQTSGRVLWSVVNNAGVMTYGHLEWGRFSQYTKVFDVNVFGVVRVTRKFIPLIRESKGRLVFTTAQAGRVAYDNLGVYCMSKAAIIAFTDVLRREMRPFGVRVSTVEPLIFKTVMVGLGEHEISKNWSETDPPVREVYGQAYYERQIKIVNFLLLITRPNKNLDIVADDMVDAVASRRPNKYYTPVNRWWLNGYHRLLRITPQCFIDYLFSCDSGFGNRLAFKLNSKGFRVYACVLDTESTGAQDLSNKCQFKDEICIVRMDVTIDEDIDRCHEFVVADLQTSGRVLWSVVNNAGVATYGHLEWGKFSQYTKLFDVNVFGVVRVTRKFIPLIRQSKGRFVITASMGGRIAIDNLGIYCMTKSAIIAFSDVLRREMRPFGVRVSTVEPMLFKTAMYDIVKPELNKNWSQTEGQVREAYGQPYFEQQFKTVDFLLTIAMGSKKLDIVVDDMVAAIVSRRPNRCYQPANRWLYNVFPTLVYLAPQWTIDLIFSSVQTTKPSYVVQNANQIKHDNV</sequence>
<dbReference type="InterPro" id="IPR002347">
    <property type="entry name" value="SDR_fam"/>
</dbReference>
<dbReference type="PRINTS" id="PR00081">
    <property type="entry name" value="GDHRDH"/>
</dbReference>
<dbReference type="AlphaFoldDB" id="A0A7R9KZQ5"/>
<reference evidence="2" key="1">
    <citation type="submission" date="2020-11" db="EMBL/GenBank/DDBJ databases">
        <authorList>
            <person name="Tran Van P."/>
        </authorList>
    </citation>
    <scope>NUCLEOTIDE SEQUENCE</scope>
</reference>
<evidence type="ECO:0000256" key="1">
    <source>
        <dbReference type="ARBA" id="ARBA00023002"/>
    </source>
</evidence>
<evidence type="ECO:0000313" key="2">
    <source>
        <dbReference type="EMBL" id="CAD7632225.1"/>
    </source>
</evidence>
<dbReference type="PANTHER" id="PTHR43313:SF36">
    <property type="entry name" value="D-BETA-HYDROXYBUTYRATE DEHYDROGENASE, MITOCHONDRIAL"/>
    <property type="match status" value="1"/>
</dbReference>
<protein>
    <submittedName>
        <fullName evidence="2">Uncharacterized protein</fullName>
    </submittedName>
</protein>
<keyword evidence="3" id="KW-1185">Reference proteome</keyword>
<dbReference type="Gene3D" id="3.40.50.720">
    <property type="entry name" value="NAD(P)-binding Rossmann-like Domain"/>
    <property type="match status" value="2"/>
</dbReference>
<accession>A0A7R9KZQ5</accession>
<dbReference type="Pfam" id="PF00106">
    <property type="entry name" value="adh_short"/>
    <property type="match status" value="2"/>
</dbReference>
<dbReference type="InterPro" id="IPR020904">
    <property type="entry name" value="Sc_DH/Rdtase_CS"/>
</dbReference>
<dbReference type="InterPro" id="IPR036291">
    <property type="entry name" value="NAD(P)-bd_dom_sf"/>
</dbReference>
<dbReference type="PROSITE" id="PS00061">
    <property type="entry name" value="ADH_SHORT"/>
    <property type="match status" value="2"/>
</dbReference>
<dbReference type="EMBL" id="CAJPIZ010010647">
    <property type="protein sequence ID" value="CAG2112655.1"/>
    <property type="molecule type" value="Genomic_DNA"/>
</dbReference>
<evidence type="ECO:0000313" key="3">
    <source>
        <dbReference type="Proteomes" id="UP000759131"/>
    </source>
</evidence>
<dbReference type="PANTHER" id="PTHR43313">
    <property type="entry name" value="SHORT-CHAIN DEHYDROGENASE/REDUCTASE FAMILY 9C"/>
    <property type="match status" value="1"/>
</dbReference>
<dbReference type="EMBL" id="OC865222">
    <property type="protein sequence ID" value="CAD7632225.1"/>
    <property type="molecule type" value="Genomic_DNA"/>
</dbReference>
<dbReference type="SUPFAM" id="SSF51735">
    <property type="entry name" value="NAD(P)-binding Rossmann-fold domains"/>
    <property type="match status" value="2"/>
</dbReference>
<dbReference type="GO" id="GO:0016491">
    <property type="term" value="F:oxidoreductase activity"/>
    <property type="evidence" value="ECO:0007669"/>
    <property type="project" value="UniProtKB-KW"/>
</dbReference>
<name>A0A7R9KZQ5_9ACAR</name>
<organism evidence="2">
    <name type="scientific">Medioppia subpectinata</name>
    <dbReference type="NCBI Taxonomy" id="1979941"/>
    <lineage>
        <taxon>Eukaryota</taxon>
        <taxon>Metazoa</taxon>
        <taxon>Ecdysozoa</taxon>
        <taxon>Arthropoda</taxon>
        <taxon>Chelicerata</taxon>
        <taxon>Arachnida</taxon>
        <taxon>Acari</taxon>
        <taxon>Acariformes</taxon>
        <taxon>Sarcoptiformes</taxon>
        <taxon>Oribatida</taxon>
        <taxon>Brachypylina</taxon>
        <taxon>Oppioidea</taxon>
        <taxon>Oppiidae</taxon>
        <taxon>Medioppia</taxon>
    </lineage>
</organism>
<dbReference type="GO" id="GO:0008202">
    <property type="term" value="P:steroid metabolic process"/>
    <property type="evidence" value="ECO:0007669"/>
    <property type="project" value="TreeGrafter"/>
</dbReference>
<dbReference type="OrthoDB" id="294295at2759"/>
<keyword evidence="1" id="KW-0560">Oxidoreductase</keyword>
<dbReference type="Proteomes" id="UP000759131">
    <property type="component" value="Unassembled WGS sequence"/>
</dbReference>